<dbReference type="Pfam" id="PF00109">
    <property type="entry name" value="ketoacyl-synt"/>
    <property type="match status" value="2"/>
</dbReference>
<proteinExistence type="predicted"/>
<protein>
    <submittedName>
        <fullName evidence="10">SDR family NAD(P)-dependent oxidoreductase</fullName>
    </submittedName>
</protein>
<dbReference type="InterPro" id="IPR042104">
    <property type="entry name" value="PKS_dehydratase_sf"/>
</dbReference>
<organism evidence="10 11">
    <name type="scientific">Nocardiopsis akebiae</name>
    <dbReference type="NCBI Taxonomy" id="2831968"/>
    <lineage>
        <taxon>Bacteria</taxon>
        <taxon>Bacillati</taxon>
        <taxon>Actinomycetota</taxon>
        <taxon>Actinomycetes</taxon>
        <taxon>Streptosporangiales</taxon>
        <taxon>Nocardiopsidaceae</taxon>
        <taxon>Nocardiopsis</taxon>
    </lineage>
</organism>
<dbReference type="Gene3D" id="1.10.1200.10">
    <property type="entry name" value="ACP-like"/>
    <property type="match status" value="2"/>
</dbReference>
<dbReference type="InterPro" id="IPR057326">
    <property type="entry name" value="KR_dom"/>
</dbReference>
<dbReference type="InterPro" id="IPR049552">
    <property type="entry name" value="PKS_DH_N"/>
</dbReference>
<dbReference type="InterPro" id="IPR014043">
    <property type="entry name" value="Acyl_transferase_dom"/>
</dbReference>
<dbReference type="Gene3D" id="3.40.366.10">
    <property type="entry name" value="Malonyl-Coenzyme A Acyl Carrier Protein, domain 2"/>
    <property type="match status" value="1"/>
</dbReference>
<dbReference type="Gene3D" id="3.40.50.720">
    <property type="entry name" value="NAD(P)-binding Rossmann-like Domain"/>
    <property type="match status" value="1"/>
</dbReference>
<feature type="active site" description="Proton acceptor; for dehydratase activity" evidence="5">
    <location>
        <position position="1516"/>
    </location>
</feature>
<dbReference type="Pfam" id="PF08240">
    <property type="entry name" value="ADH_N"/>
    <property type="match status" value="1"/>
</dbReference>
<evidence type="ECO:0000313" key="10">
    <source>
        <dbReference type="EMBL" id="QUX31923.1"/>
    </source>
</evidence>
<dbReference type="SMART" id="SM00826">
    <property type="entry name" value="PKS_DH"/>
    <property type="match status" value="1"/>
</dbReference>
<feature type="domain" description="Carrier" evidence="7">
    <location>
        <begin position="908"/>
        <end position="983"/>
    </location>
</feature>
<dbReference type="Pfam" id="PF14765">
    <property type="entry name" value="PS-DH"/>
    <property type="match status" value="1"/>
</dbReference>
<dbReference type="SUPFAM" id="SSF53901">
    <property type="entry name" value="Thiolase-like"/>
    <property type="match status" value="2"/>
</dbReference>
<keyword evidence="11" id="KW-1185">Reference proteome</keyword>
<feature type="region of interest" description="Disordered" evidence="6">
    <location>
        <begin position="2526"/>
        <end position="2548"/>
    </location>
</feature>
<feature type="active site" description="Proton donor; for dehydratase activity" evidence="5">
    <location>
        <position position="1691"/>
    </location>
</feature>
<dbReference type="InterPro" id="IPR013154">
    <property type="entry name" value="ADH-like_N"/>
</dbReference>
<evidence type="ECO:0000256" key="3">
    <source>
        <dbReference type="ARBA" id="ARBA00022679"/>
    </source>
</evidence>
<dbReference type="InterPro" id="IPR049900">
    <property type="entry name" value="PKS_mFAS_DH"/>
</dbReference>
<dbReference type="Proteomes" id="UP000678016">
    <property type="component" value="Chromosome"/>
</dbReference>
<dbReference type="InterPro" id="IPR014030">
    <property type="entry name" value="Ketoacyl_synth_N"/>
</dbReference>
<dbReference type="SMART" id="SM00827">
    <property type="entry name" value="PKS_AT"/>
    <property type="match status" value="1"/>
</dbReference>
<evidence type="ECO:0000259" key="9">
    <source>
        <dbReference type="PROSITE" id="PS52019"/>
    </source>
</evidence>
<feature type="domain" description="Ketosynthase family 3 (KS3)" evidence="8">
    <location>
        <begin position="1018"/>
        <end position="1446"/>
    </location>
</feature>
<dbReference type="SUPFAM" id="SSF50129">
    <property type="entry name" value="GroES-like"/>
    <property type="match status" value="1"/>
</dbReference>
<dbReference type="EMBL" id="CP074132">
    <property type="protein sequence ID" value="QUX31923.1"/>
    <property type="molecule type" value="Genomic_DNA"/>
</dbReference>
<dbReference type="PROSITE" id="PS50075">
    <property type="entry name" value="CARRIER"/>
    <property type="match status" value="2"/>
</dbReference>
<dbReference type="Pfam" id="PF02801">
    <property type="entry name" value="Ketoacyl-synt_C"/>
    <property type="match status" value="2"/>
</dbReference>
<feature type="domain" description="PKS/mFAS DH" evidence="9">
    <location>
        <begin position="1481"/>
        <end position="1772"/>
    </location>
</feature>
<dbReference type="InterPro" id="IPR036736">
    <property type="entry name" value="ACP-like_sf"/>
</dbReference>
<feature type="compositionally biased region" description="Basic and acidic residues" evidence="6">
    <location>
        <begin position="2539"/>
        <end position="2548"/>
    </location>
</feature>
<feature type="region of interest" description="Disordered" evidence="6">
    <location>
        <begin position="986"/>
        <end position="1012"/>
    </location>
</feature>
<dbReference type="InterPro" id="IPR055123">
    <property type="entry name" value="SpnB-like_Rossmann"/>
</dbReference>
<evidence type="ECO:0000256" key="4">
    <source>
        <dbReference type="ARBA" id="ARBA00023268"/>
    </source>
</evidence>
<dbReference type="SUPFAM" id="SSF52151">
    <property type="entry name" value="FabD/lysophospholipase-like"/>
    <property type="match status" value="1"/>
</dbReference>
<dbReference type="RefSeq" id="WP_212644572.1">
    <property type="nucleotide sequence ID" value="NZ_CP074132.1"/>
</dbReference>
<dbReference type="Pfam" id="PF08659">
    <property type="entry name" value="KR"/>
    <property type="match status" value="1"/>
</dbReference>
<dbReference type="SMART" id="SM01294">
    <property type="entry name" value="PKS_PP_betabranch"/>
    <property type="match status" value="1"/>
</dbReference>
<gene>
    <name evidence="10" type="ORF">KGD83_23310</name>
</gene>
<dbReference type="InterPro" id="IPR032821">
    <property type="entry name" value="PKS_assoc"/>
</dbReference>
<dbReference type="InterPro" id="IPR020807">
    <property type="entry name" value="PKS_DH"/>
</dbReference>
<dbReference type="InterPro" id="IPR009081">
    <property type="entry name" value="PP-bd_ACP"/>
</dbReference>
<dbReference type="InterPro" id="IPR018201">
    <property type="entry name" value="Ketoacyl_synth_AS"/>
</dbReference>
<reference evidence="11" key="1">
    <citation type="submission" date="2021-05" db="EMBL/GenBank/DDBJ databases">
        <title>Direct Submission.</title>
        <authorList>
            <person name="Li K."/>
            <person name="Gao J."/>
        </authorList>
    </citation>
    <scope>NUCLEOTIDE SEQUENCE [LARGE SCALE GENOMIC DNA]</scope>
    <source>
        <strain evidence="11">HDS12</strain>
    </source>
</reference>
<dbReference type="Gene3D" id="3.30.70.3290">
    <property type="match status" value="1"/>
</dbReference>
<dbReference type="InterPro" id="IPR020843">
    <property type="entry name" value="ER"/>
</dbReference>
<dbReference type="CDD" id="cd00833">
    <property type="entry name" value="PKS"/>
    <property type="match status" value="2"/>
</dbReference>
<dbReference type="InterPro" id="IPR001227">
    <property type="entry name" value="Ac_transferase_dom_sf"/>
</dbReference>
<dbReference type="InterPro" id="IPR016035">
    <property type="entry name" value="Acyl_Trfase/lysoPLipase"/>
</dbReference>
<keyword evidence="3" id="KW-0808">Transferase</keyword>
<dbReference type="Pfam" id="PF00698">
    <property type="entry name" value="Acyl_transf_1"/>
    <property type="match status" value="1"/>
</dbReference>
<feature type="domain" description="Carrier" evidence="7">
    <location>
        <begin position="2564"/>
        <end position="2642"/>
    </location>
</feature>
<feature type="domain" description="Ketosynthase family 3 (KS3)" evidence="8">
    <location>
        <begin position="12"/>
        <end position="423"/>
    </location>
</feature>
<dbReference type="SMART" id="SM00823">
    <property type="entry name" value="PKS_PP"/>
    <property type="match status" value="2"/>
</dbReference>
<dbReference type="SMART" id="SM00825">
    <property type="entry name" value="PKS_KS"/>
    <property type="match status" value="2"/>
</dbReference>
<dbReference type="PROSITE" id="PS52019">
    <property type="entry name" value="PKS_MFAS_DH"/>
    <property type="match status" value="1"/>
</dbReference>
<dbReference type="InterPro" id="IPR016036">
    <property type="entry name" value="Malonyl_transacylase_ACP-bd"/>
</dbReference>
<evidence type="ECO:0000256" key="2">
    <source>
        <dbReference type="ARBA" id="ARBA00022553"/>
    </source>
</evidence>
<evidence type="ECO:0000256" key="5">
    <source>
        <dbReference type="PROSITE-ProRule" id="PRU01363"/>
    </source>
</evidence>
<dbReference type="Gene3D" id="3.10.129.110">
    <property type="entry name" value="Polyketide synthase dehydratase"/>
    <property type="match status" value="1"/>
</dbReference>
<evidence type="ECO:0000256" key="6">
    <source>
        <dbReference type="SAM" id="MobiDB-lite"/>
    </source>
</evidence>
<keyword evidence="1" id="KW-0596">Phosphopantetheine</keyword>
<dbReference type="InterPro" id="IPR020841">
    <property type="entry name" value="PKS_Beta-ketoAc_synthase_dom"/>
</dbReference>
<dbReference type="SMART" id="SM00822">
    <property type="entry name" value="PKS_KR"/>
    <property type="match status" value="1"/>
</dbReference>
<dbReference type="Pfam" id="PF16197">
    <property type="entry name" value="KAsynt_C_assoc"/>
    <property type="match status" value="1"/>
</dbReference>
<feature type="region of interest" description="N-terminal hotdog fold" evidence="5">
    <location>
        <begin position="1481"/>
        <end position="1609"/>
    </location>
</feature>
<dbReference type="InterPro" id="IPR016039">
    <property type="entry name" value="Thiolase-like"/>
</dbReference>
<dbReference type="PANTHER" id="PTHR43775:SF37">
    <property type="entry name" value="SI:DKEY-61P9.11"/>
    <property type="match status" value="1"/>
</dbReference>
<dbReference type="Pfam" id="PF00550">
    <property type="entry name" value="PP-binding"/>
    <property type="match status" value="2"/>
</dbReference>
<dbReference type="InterPro" id="IPR020806">
    <property type="entry name" value="PKS_PP-bd"/>
</dbReference>
<dbReference type="PROSITE" id="PS00606">
    <property type="entry name" value="KS3_1"/>
    <property type="match status" value="1"/>
</dbReference>
<feature type="region of interest" description="C-terminal hotdog fold" evidence="5">
    <location>
        <begin position="1630"/>
        <end position="1772"/>
    </location>
</feature>
<feature type="region of interest" description="Disordered" evidence="6">
    <location>
        <begin position="2650"/>
        <end position="2676"/>
    </location>
</feature>
<feature type="region of interest" description="Disordered" evidence="6">
    <location>
        <begin position="882"/>
        <end position="910"/>
    </location>
</feature>
<keyword evidence="2" id="KW-0597">Phosphoprotein</keyword>
<dbReference type="Gene3D" id="3.40.47.10">
    <property type="match status" value="2"/>
</dbReference>
<accession>A0ABX8CC81</accession>
<dbReference type="InterPro" id="IPR011032">
    <property type="entry name" value="GroES-like_sf"/>
</dbReference>
<dbReference type="PROSITE" id="PS00012">
    <property type="entry name" value="PHOSPHOPANTETHEINE"/>
    <property type="match status" value="2"/>
</dbReference>
<keyword evidence="4" id="KW-0511">Multifunctional enzyme</keyword>
<dbReference type="Gene3D" id="3.90.180.10">
    <property type="entry name" value="Medium-chain alcohol dehydrogenases, catalytic domain"/>
    <property type="match status" value="1"/>
</dbReference>
<evidence type="ECO:0000259" key="8">
    <source>
        <dbReference type="PROSITE" id="PS52004"/>
    </source>
</evidence>
<dbReference type="Gene3D" id="3.40.50.11460">
    <property type="match status" value="1"/>
</dbReference>
<dbReference type="InterPro" id="IPR049551">
    <property type="entry name" value="PKS_DH_C"/>
</dbReference>
<dbReference type="InterPro" id="IPR006162">
    <property type="entry name" value="Ppantetheine_attach_site"/>
</dbReference>
<name>A0ABX8CC81_9ACTN</name>
<dbReference type="InterPro" id="IPR036291">
    <property type="entry name" value="NAD(P)-bd_dom_sf"/>
</dbReference>
<sequence>MVTGAWTTPGADEPIAVVGLSLRLPGASTPEAFWRLLCEGREAISAPPERLGVASAARDPYWGGYLDRAEDFDAGFFGVSPREALAMDPQQRLMLELSWEAVERARMAPDSLRGTDTGVFTGAVAADYGLLQQRAVGGGATHHTLTGTQRGMIANRVSYALGLSGPSLTVDSGQSSSLVSVHAAMESLRRGECGTALAGGVNLILVPESTESVARFGGLSPDAHCYTFDARANGYVRGEGGAVVVLKPLGRALADGDRVHAVLRGGAVNNSGRTPYLARPDAAGQERVLRAAHRRAGVDPARVGYVELHGTGTPAGDPVEAAALGAVFSDGREEPLRVGSAKTNVGHLEGAAGIVGLVKTVLSLSHGQLPPTRNFTRPHPGIDLEALRLSPQLRREPWPADAPLAGVSSFGMGGTNCHLVLGPPPPVHADRPGPATGEGGIDPVPWILTARSEEALRAQASSLHFFVSSRPGLRVQDVGLSLATTRSVFEHRAVVFASAGDGARELESVAPSSAPADEAQERPVLVFPGQGGQWEGMARDLLDGDGLLAQVFTRRLLECERALSPHVDWSLIQVLRGEPGAPAYTGSGARVDVVQPVLWAVMVSLAKVWSALGVEPAAVIGHSQGEIAAACVAGALSLEDAAKVVALRSRALTSLAGSGGMASLGLSPERAGELVAGEDDLHLAAVNGPESVVVSGSPEAVRRAVELCVDRGVHGALVDVDYASHSSHVERIREELLACLDGVEPRPARVPFLSTVTGEPLEGAEARTDASYWYGNLRGTVRFADAVDAAVESGHTTFVEVGPHPVLSFGVERTLDARGARGRVLPTLRRGAGDQAQLLTAAAQAFTAGVGVDWAALFAGTGASRVDLPTYPFQRQRYWPRTHAPAPVEGPPADEPDASPDASRGDARSTRALVRGHTARVLGRASLTVSDERRAFRDLGFDSMMLLQLGRALSRETGVPLEETVLFELPTPSALAEFLVGEAGEEVPGAAGPPSAPPATALPAPAAAPAVTAPAPDDDPIAITAMACRLPGGVRSPEQLWRLVDDGVDAIGDFPDNRGWDLENLYDPEPGTPGRTYARSGGFLYDADLFDAGFFGISPREADAMDPQQRLLLETSWEAIRRAGMSTDDLRGRQVGVFVGAMPTDYGPRLADPSAGDDGGYRLTGSTLSVASGRVAYVLGLRGPALTIDTACSSSLVALHQAAEAVRRGECEMALAGGATVMATPGMFLEFSAQRGLSPEGRCRAFGAEADGTAWAEGAGVLLLERASRARRAGRPVLALVKGSAVNSDGASNGLTAPNPDAQERVIRQALASAGVEPGEVDAVEAHGTGTRLGDPIEAKALISVYGRAREGSAEDLRLGSLKSNIGHAQAAAGVAGVIKMVEALRYGRLPRTLHADVPTDKVDWDGGGVRLLTEPEPWPDTGRPRRAAVSSFGISGTNAHVVLEGVADEGAAVIVPDDPFERERHWVDASVRAGAVPEPHEAAEPLLDEGLALVDGRTVFTGRIGTDGQPWVRDHGLLGRIVVPGTALVDLAAYAADRVGSATVADLVLEAPLVLTHGEGATLQVTVGARDDRGRREVHVHARSARAASDAPWARYASGVLADEPEPGIGPADADGSVPADLSWPPADADPVTVRPDYTRLARRGYAYGPLFQGLRSVWRCGGDILAEVEPPDAPYTGGPFHGPHPALADAALHAILLYGGSGEDALTVPFAWSGVRVRALGEEAARGRLRVRATELGADRYRVRVFDEAGNTVVAVDELAMRVLDGDALPERDPSEVSALHELVWEKAAAPGSTPSVPTGLPGLDAVDRDGAVPPVVYTELPAAAVYAEGDTSVPESVRQGLDAVLGTIRTWLTDPRTEHSRLVVVTWRAVATGPGTRLSGFAAAPVWGLLRAAQREHPGRLVLVDSDGSEDSHRVLPGAVELGEPQMALRAGAVLVPRLTRAEGDRWLTPPGALWRLGSNRPGSLENLELLPAPEAGEELGPHEVRVAVRAAGVNFKDVVVALGMVEGDRGVGLEGSGTVLETGAEVTGLNPGDRVAGLFDGAFGPIAVADARRLARVPDGWSFEEAAAVPVAFLTAYYALVDLAAVRPGESVLVHAAAGGVGTAAVQLAQHMGARVFGTASPRKWAGLAEYGLDEERLSSSRDLEFEARLRAANGGRGMDVVLNSLSGKFVDASLRLLRSPGDGGGPGGRLVEMGLTDVRDVRDVAAGFPGRGYEAFKLTDVAPERIGQMLGRVLELFSSGTLKPLPVTVHDLRDAKDALRGLQRGETVGKLVLTVPAPFPQERTTLVTGGTGSLGHRVARHLVAGYGVRDLLLVSRSGPEARGQEARTAELEALGARVSVAACDAADRKDLERVLDGLPADRPLGAVVHTAGVLDDATVTSLTGEQVDRVLRPKVDAAWNLHELTAEADLGAFVLFSSVAGTLGTAGQANYAAANVFCDVLAHHRREHGLPATSLAWGLWAGASGMTGHLDRTDLGVLGRTGLLPMPEDEALRHLDTALLRNMVHGVPALFDSAAGTGTGVLRGLGGPSPEGARAPRDERGAKDAAERFSALSGPERERALLTEVRAHTAVVLGHGPDVRTSRVGADRPFTDLGLDSLTGVELRNRLSASTGVRIPATAVFDHPTPRALAAFLLLLLFPESPDRDAAAAGEDGSGSGDGAGDPDTGIDTMEVDELVTLALRGQHEPHHAGQETAVDH</sequence>
<dbReference type="InterPro" id="IPR050091">
    <property type="entry name" value="PKS_NRPS_Biosynth_Enz"/>
</dbReference>
<dbReference type="PANTHER" id="PTHR43775">
    <property type="entry name" value="FATTY ACID SYNTHASE"/>
    <property type="match status" value="1"/>
</dbReference>
<evidence type="ECO:0000259" key="7">
    <source>
        <dbReference type="PROSITE" id="PS50075"/>
    </source>
</evidence>
<dbReference type="SMART" id="SM00829">
    <property type="entry name" value="PKS_ER"/>
    <property type="match status" value="1"/>
</dbReference>
<dbReference type="SUPFAM" id="SSF55048">
    <property type="entry name" value="Probable ACP-binding domain of malonyl-CoA ACP transacylase"/>
    <property type="match status" value="1"/>
</dbReference>
<dbReference type="SUPFAM" id="SSF51735">
    <property type="entry name" value="NAD(P)-binding Rossmann-fold domains"/>
    <property type="match status" value="3"/>
</dbReference>
<evidence type="ECO:0000256" key="1">
    <source>
        <dbReference type="ARBA" id="ARBA00022450"/>
    </source>
</evidence>
<dbReference type="Pfam" id="PF22953">
    <property type="entry name" value="SpnB_Rossmann"/>
    <property type="match status" value="1"/>
</dbReference>
<dbReference type="CDD" id="cd05195">
    <property type="entry name" value="enoyl_red"/>
    <property type="match status" value="1"/>
</dbReference>
<dbReference type="Pfam" id="PF13602">
    <property type="entry name" value="ADH_zinc_N_2"/>
    <property type="match status" value="1"/>
</dbReference>
<dbReference type="Pfam" id="PF21089">
    <property type="entry name" value="PKS_DH_N"/>
    <property type="match status" value="1"/>
</dbReference>
<dbReference type="InterPro" id="IPR013968">
    <property type="entry name" value="PKS_KR"/>
</dbReference>
<dbReference type="SUPFAM" id="SSF47336">
    <property type="entry name" value="ACP-like"/>
    <property type="match status" value="2"/>
</dbReference>
<dbReference type="CDD" id="cd08956">
    <property type="entry name" value="KR_3_FAS_SDR_x"/>
    <property type="match status" value="1"/>
</dbReference>
<dbReference type="InterPro" id="IPR014031">
    <property type="entry name" value="Ketoacyl_synth_C"/>
</dbReference>
<evidence type="ECO:0000313" key="11">
    <source>
        <dbReference type="Proteomes" id="UP000678016"/>
    </source>
</evidence>
<dbReference type="PROSITE" id="PS52004">
    <property type="entry name" value="KS3_2"/>
    <property type="match status" value="2"/>
</dbReference>